<proteinExistence type="predicted"/>
<organism evidence="2 3">
    <name type="scientific">Duganella vulcania</name>
    <dbReference type="NCBI Taxonomy" id="2692166"/>
    <lineage>
        <taxon>Bacteria</taxon>
        <taxon>Pseudomonadati</taxon>
        <taxon>Pseudomonadota</taxon>
        <taxon>Betaproteobacteria</taxon>
        <taxon>Burkholderiales</taxon>
        <taxon>Oxalobacteraceae</taxon>
        <taxon>Telluria group</taxon>
        <taxon>Duganella</taxon>
    </lineage>
</organism>
<feature type="transmembrane region" description="Helical" evidence="1">
    <location>
        <begin position="20"/>
        <end position="42"/>
    </location>
</feature>
<dbReference type="RefSeq" id="WP_161082071.1">
    <property type="nucleotide sequence ID" value="NZ_WWCX01000001.1"/>
</dbReference>
<dbReference type="Proteomes" id="UP000447355">
    <property type="component" value="Unassembled WGS sequence"/>
</dbReference>
<evidence type="ECO:0000313" key="2">
    <source>
        <dbReference type="EMBL" id="MYM92817.1"/>
    </source>
</evidence>
<evidence type="ECO:0000256" key="1">
    <source>
        <dbReference type="SAM" id="Phobius"/>
    </source>
</evidence>
<name>A0A845GJA9_9BURK</name>
<gene>
    <name evidence="2" type="ORF">GTP90_02945</name>
</gene>
<dbReference type="EMBL" id="WWCX01000001">
    <property type="protein sequence ID" value="MYM92817.1"/>
    <property type="molecule type" value="Genomic_DNA"/>
</dbReference>
<evidence type="ECO:0000313" key="3">
    <source>
        <dbReference type="Proteomes" id="UP000447355"/>
    </source>
</evidence>
<keyword evidence="1" id="KW-0472">Membrane</keyword>
<comment type="caution">
    <text evidence="2">The sequence shown here is derived from an EMBL/GenBank/DDBJ whole genome shotgun (WGS) entry which is preliminary data.</text>
</comment>
<protein>
    <submittedName>
        <fullName evidence="2">Uncharacterized protein</fullName>
    </submittedName>
</protein>
<accession>A0A845GJA9</accession>
<reference evidence="2" key="1">
    <citation type="submission" date="2019-12" db="EMBL/GenBank/DDBJ databases">
        <title>Novel species isolated from a subtropical stream in China.</title>
        <authorList>
            <person name="Lu H."/>
        </authorList>
    </citation>
    <scope>NUCLEOTIDE SEQUENCE [LARGE SCALE GENOMIC DNA]</scope>
    <source>
        <strain evidence="2">FT81W</strain>
    </source>
</reference>
<dbReference type="AlphaFoldDB" id="A0A845GJA9"/>
<sequence length="194" mass="21351">MDIQTDMGYDAMEFSNRTMAAVLGALLVVTGAVTWKGAYAIAKWRGVRYDESFMTANESISKQVQLANALAQDVSDIVCMPEPQNGIVPAHMYCRIHFKNAEENYGYANYYGVTEGVNNAIAAGLAFKASWSGNNPDVILQVNAEKMAKTLAGDFITRLVADAPVQYRKAKAADEADRLRAMPEAQRNVESWKK</sequence>
<keyword evidence="1" id="KW-1133">Transmembrane helix</keyword>
<keyword evidence="1" id="KW-0812">Transmembrane</keyword>